<organism evidence="2 3">
    <name type="scientific">Pleurodeles waltl</name>
    <name type="common">Iberian ribbed newt</name>
    <dbReference type="NCBI Taxonomy" id="8319"/>
    <lineage>
        <taxon>Eukaryota</taxon>
        <taxon>Metazoa</taxon>
        <taxon>Chordata</taxon>
        <taxon>Craniata</taxon>
        <taxon>Vertebrata</taxon>
        <taxon>Euteleostomi</taxon>
        <taxon>Amphibia</taxon>
        <taxon>Batrachia</taxon>
        <taxon>Caudata</taxon>
        <taxon>Salamandroidea</taxon>
        <taxon>Salamandridae</taxon>
        <taxon>Pleurodelinae</taxon>
        <taxon>Pleurodeles</taxon>
    </lineage>
</organism>
<reference evidence="2" key="1">
    <citation type="journal article" date="2022" name="bioRxiv">
        <title>Sequencing and chromosome-scale assembly of the giantPleurodeles waltlgenome.</title>
        <authorList>
            <person name="Brown T."/>
            <person name="Elewa A."/>
            <person name="Iarovenko S."/>
            <person name="Subramanian E."/>
            <person name="Araus A.J."/>
            <person name="Petzold A."/>
            <person name="Susuki M."/>
            <person name="Suzuki K.-i.T."/>
            <person name="Hayashi T."/>
            <person name="Toyoda A."/>
            <person name="Oliveira C."/>
            <person name="Osipova E."/>
            <person name="Leigh N.D."/>
            <person name="Simon A."/>
            <person name="Yun M.H."/>
        </authorList>
    </citation>
    <scope>NUCLEOTIDE SEQUENCE</scope>
    <source>
        <strain evidence="2">20211129_DDA</strain>
        <tissue evidence="2">Liver</tissue>
    </source>
</reference>
<proteinExistence type="predicted"/>
<evidence type="ECO:0000313" key="2">
    <source>
        <dbReference type="EMBL" id="KAJ1108156.1"/>
    </source>
</evidence>
<feature type="compositionally biased region" description="Gly residues" evidence="1">
    <location>
        <begin position="55"/>
        <end position="66"/>
    </location>
</feature>
<evidence type="ECO:0000313" key="3">
    <source>
        <dbReference type="Proteomes" id="UP001066276"/>
    </source>
</evidence>
<feature type="region of interest" description="Disordered" evidence="1">
    <location>
        <begin position="1"/>
        <end position="156"/>
    </location>
</feature>
<name>A0AAV7MWS1_PLEWA</name>
<feature type="compositionally biased region" description="Basic residues" evidence="1">
    <location>
        <begin position="38"/>
        <end position="48"/>
    </location>
</feature>
<dbReference type="Proteomes" id="UP001066276">
    <property type="component" value="Chromosome 9"/>
</dbReference>
<dbReference type="EMBL" id="JANPWB010000013">
    <property type="protein sequence ID" value="KAJ1108156.1"/>
    <property type="molecule type" value="Genomic_DNA"/>
</dbReference>
<feature type="compositionally biased region" description="Low complexity" evidence="1">
    <location>
        <begin position="71"/>
        <end position="83"/>
    </location>
</feature>
<comment type="caution">
    <text evidence="2">The sequence shown here is derived from an EMBL/GenBank/DDBJ whole genome shotgun (WGS) entry which is preliminary data.</text>
</comment>
<sequence>MFASSAAQAPAATQRPGPLQLLSGPRPTSARAPPRIGGTRKTRVRKGSAGRVFGCPGGPQGRGLLGPGPPRARQAQPRGQRQGLEPTEERFGTAAGQVPAVGHGGTEPRGGHKQGGDMWPRSPLAGGGRMWPEGTRRGPPVSCEGAGGVSLVSRGF</sequence>
<protein>
    <submittedName>
        <fullName evidence="2">Uncharacterized protein</fullName>
    </submittedName>
</protein>
<feature type="compositionally biased region" description="Low complexity" evidence="1">
    <location>
        <begin position="1"/>
        <end position="12"/>
    </location>
</feature>
<gene>
    <name evidence="2" type="ORF">NDU88_005538</name>
</gene>
<keyword evidence="3" id="KW-1185">Reference proteome</keyword>
<dbReference type="AlphaFoldDB" id="A0AAV7MWS1"/>
<evidence type="ECO:0000256" key="1">
    <source>
        <dbReference type="SAM" id="MobiDB-lite"/>
    </source>
</evidence>
<accession>A0AAV7MWS1</accession>